<proteinExistence type="predicted"/>
<keyword evidence="2" id="KW-1185">Reference proteome</keyword>
<reference evidence="2" key="1">
    <citation type="journal article" date="2023" name="G3 (Bethesda)">
        <title>Genome assembly and association tests identify interacting loci associated with vigor, precocity, and sex in interspecific pistachio rootstocks.</title>
        <authorList>
            <person name="Palmer W."/>
            <person name="Jacygrad E."/>
            <person name="Sagayaradj S."/>
            <person name="Cavanaugh K."/>
            <person name="Han R."/>
            <person name="Bertier L."/>
            <person name="Beede B."/>
            <person name="Kafkas S."/>
            <person name="Golino D."/>
            <person name="Preece J."/>
            <person name="Michelmore R."/>
        </authorList>
    </citation>
    <scope>NUCLEOTIDE SEQUENCE [LARGE SCALE GENOMIC DNA]</scope>
</reference>
<dbReference type="EMBL" id="CM047909">
    <property type="protein sequence ID" value="KAJ0080581.1"/>
    <property type="molecule type" value="Genomic_DNA"/>
</dbReference>
<evidence type="ECO:0000313" key="2">
    <source>
        <dbReference type="Proteomes" id="UP001164250"/>
    </source>
</evidence>
<dbReference type="Proteomes" id="UP001164250">
    <property type="component" value="Chromosome 13"/>
</dbReference>
<accession>A0ACC1A434</accession>
<protein>
    <submittedName>
        <fullName evidence="1">Uncharacterized protein</fullName>
    </submittedName>
</protein>
<evidence type="ECO:0000313" key="1">
    <source>
        <dbReference type="EMBL" id="KAJ0080581.1"/>
    </source>
</evidence>
<organism evidence="1 2">
    <name type="scientific">Pistacia atlantica</name>
    <dbReference type="NCBI Taxonomy" id="434234"/>
    <lineage>
        <taxon>Eukaryota</taxon>
        <taxon>Viridiplantae</taxon>
        <taxon>Streptophyta</taxon>
        <taxon>Embryophyta</taxon>
        <taxon>Tracheophyta</taxon>
        <taxon>Spermatophyta</taxon>
        <taxon>Magnoliopsida</taxon>
        <taxon>eudicotyledons</taxon>
        <taxon>Gunneridae</taxon>
        <taxon>Pentapetalae</taxon>
        <taxon>rosids</taxon>
        <taxon>malvids</taxon>
        <taxon>Sapindales</taxon>
        <taxon>Anacardiaceae</taxon>
        <taxon>Pistacia</taxon>
    </lineage>
</organism>
<name>A0ACC1A434_9ROSI</name>
<comment type="caution">
    <text evidence="1">The sequence shown here is derived from an EMBL/GenBank/DDBJ whole genome shotgun (WGS) entry which is preliminary data.</text>
</comment>
<sequence length="104" mass="11121">MGQSSSQLQPGDLITTDISMFVNYNHHGIYVGDDMVIHLLPPAKQSNSSFTCPKCLKSSEQRDKVIKTLLVGTKAVAKASATMAGIATASALHFVGKWTVGRKS</sequence>
<gene>
    <name evidence="1" type="ORF">Patl1_23249</name>
</gene>